<dbReference type="Proteomes" id="UP000825935">
    <property type="component" value="Chromosome 30"/>
</dbReference>
<dbReference type="SUPFAM" id="SSF52075">
    <property type="entry name" value="Outer arm dynein light chain 1"/>
    <property type="match status" value="1"/>
</dbReference>
<keyword evidence="1" id="KW-0433">Leucine-rich repeat</keyword>
<protein>
    <recommendedName>
        <fullName evidence="6">Dynein assembly factor 1, axonemal homolog</fullName>
    </recommendedName>
</protein>
<dbReference type="Pfam" id="PF14580">
    <property type="entry name" value="LRR_9"/>
    <property type="match status" value="1"/>
</dbReference>
<accession>A0A8T2R0V5</accession>
<dbReference type="InterPro" id="IPR001611">
    <property type="entry name" value="Leu-rich_rpt"/>
</dbReference>
<dbReference type="PANTHER" id="PTHR45973">
    <property type="entry name" value="PROTEIN PHOSPHATASE 1 REGULATORY SUBUNIT SDS22-RELATED"/>
    <property type="match status" value="1"/>
</dbReference>
<evidence type="ECO:0008006" key="6">
    <source>
        <dbReference type="Google" id="ProtNLM"/>
    </source>
</evidence>
<dbReference type="InterPro" id="IPR025875">
    <property type="entry name" value="Leu-rich_rpt_4"/>
</dbReference>
<keyword evidence="3" id="KW-0175">Coiled coil</keyword>
<evidence type="ECO:0000256" key="2">
    <source>
        <dbReference type="ARBA" id="ARBA00022737"/>
    </source>
</evidence>
<feature type="coiled-coil region" evidence="3">
    <location>
        <begin position="238"/>
        <end position="265"/>
    </location>
</feature>
<dbReference type="PROSITE" id="PS51450">
    <property type="entry name" value="LRR"/>
    <property type="match status" value="3"/>
</dbReference>
<dbReference type="AlphaFoldDB" id="A0A8T2R0V5"/>
<dbReference type="SMART" id="SM00365">
    <property type="entry name" value="LRR_SD22"/>
    <property type="match status" value="4"/>
</dbReference>
<proteinExistence type="predicted"/>
<evidence type="ECO:0000313" key="5">
    <source>
        <dbReference type="Proteomes" id="UP000825935"/>
    </source>
</evidence>
<comment type="caution">
    <text evidence="4">The sequence shown here is derived from an EMBL/GenBank/DDBJ whole genome shotgun (WGS) entry which is preliminary data.</text>
</comment>
<dbReference type="PANTHER" id="PTHR45973:SF32">
    <property type="entry name" value="DYNEIN ASSEMBLY FACTOR 1, AXONEMAL HOMOLOG"/>
    <property type="match status" value="1"/>
</dbReference>
<dbReference type="OrthoDB" id="1904536at2759"/>
<evidence type="ECO:0000256" key="3">
    <source>
        <dbReference type="SAM" id="Coils"/>
    </source>
</evidence>
<reference evidence="4" key="1">
    <citation type="submission" date="2021-08" db="EMBL/GenBank/DDBJ databases">
        <title>WGS assembly of Ceratopteris richardii.</title>
        <authorList>
            <person name="Marchant D.B."/>
            <person name="Chen G."/>
            <person name="Jenkins J."/>
            <person name="Shu S."/>
            <person name="Leebens-Mack J."/>
            <person name="Grimwood J."/>
            <person name="Schmutz J."/>
            <person name="Soltis P."/>
            <person name="Soltis D."/>
            <person name="Chen Z.-H."/>
        </authorList>
    </citation>
    <scope>NUCLEOTIDE SEQUENCE</scope>
    <source>
        <strain evidence="4">Whitten #5841</strain>
        <tissue evidence="4">Leaf</tissue>
    </source>
</reference>
<evidence type="ECO:0000256" key="1">
    <source>
        <dbReference type="ARBA" id="ARBA00022614"/>
    </source>
</evidence>
<dbReference type="InterPro" id="IPR032675">
    <property type="entry name" value="LRR_dom_sf"/>
</dbReference>
<dbReference type="EMBL" id="CM035435">
    <property type="protein sequence ID" value="KAH7289560.1"/>
    <property type="molecule type" value="Genomic_DNA"/>
</dbReference>
<sequence>MGFDMNPQSLKKLCRELKLYSSAPELNDVLYLQQKGIVKLKHLDAYTGLKSLHLECNAISDIEGLDDCVNISCLYLNQNIIEDIKGLENLKLLETINLADNQIRRIQGLAGCPLLRQLNVSGNYIRTEDDVSHLLECKNLLSLDISNNKIDDEDALKIIKKLSLSLLRMNGNPVVSKTRYYRKSIINSIPMLNYLDDSPVFAKERRLAEAWEKGGIEAEKDMRETIKKEEALERESHRKAFQDMLDRAKAESMEAELQKHEVEQVKDMHVFENLVTEMDGVEFQEEKDTCNNDIIMTENFPEQT</sequence>
<organism evidence="4 5">
    <name type="scientific">Ceratopteris richardii</name>
    <name type="common">Triangle waterfern</name>
    <dbReference type="NCBI Taxonomy" id="49495"/>
    <lineage>
        <taxon>Eukaryota</taxon>
        <taxon>Viridiplantae</taxon>
        <taxon>Streptophyta</taxon>
        <taxon>Embryophyta</taxon>
        <taxon>Tracheophyta</taxon>
        <taxon>Polypodiopsida</taxon>
        <taxon>Polypodiidae</taxon>
        <taxon>Polypodiales</taxon>
        <taxon>Pteridineae</taxon>
        <taxon>Pteridaceae</taxon>
        <taxon>Parkerioideae</taxon>
        <taxon>Ceratopteris</taxon>
    </lineage>
</organism>
<keyword evidence="5" id="KW-1185">Reference proteome</keyword>
<dbReference type="OMA" id="NNCIGSK"/>
<dbReference type="Pfam" id="PF12799">
    <property type="entry name" value="LRR_4"/>
    <property type="match status" value="1"/>
</dbReference>
<dbReference type="Gene3D" id="3.80.10.10">
    <property type="entry name" value="Ribonuclease Inhibitor"/>
    <property type="match status" value="2"/>
</dbReference>
<name>A0A8T2R0V5_CERRI</name>
<gene>
    <name evidence="4" type="ORF">KP509_30G008800</name>
</gene>
<dbReference type="InterPro" id="IPR050576">
    <property type="entry name" value="Cilia_flagella_integrity"/>
</dbReference>
<keyword evidence="2" id="KW-0677">Repeat</keyword>
<evidence type="ECO:0000313" key="4">
    <source>
        <dbReference type="EMBL" id="KAH7289560.1"/>
    </source>
</evidence>